<dbReference type="PIRSF" id="PIRSF026760">
    <property type="entry name" value="UCP026760"/>
    <property type="match status" value="1"/>
</dbReference>
<name>A0A521EN34_9EURY</name>
<evidence type="ECO:0000259" key="1">
    <source>
        <dbReference type="Pfam" id="PF07755"/>
    </source>
</evidence>
<feature type="domain" description="D-glutamate N-acetyltransferase-like C-terminal" evidence="1">
    <location>
        <begin position="153"/>
        <end position="311"/>
    </location>
</feature>
<dbReference type="AlphaFoldDB" id="A0A521EN34"/>
<evidence type="ECO:0000259" key="2">
    <source>
        <dbReference type="Pfam" id="PF17396"/>
    </source>
</evidence>
<dbReference type="Pfam" id="PF17396">
    <property type="entry name" value="DUF1611_N"/>
    <property type="match status" value="1"/>
</dbReference>
<dbReference type="Gene3D" id="3.40.50.720">
    <property type="entry name" value="NAD(P)-binding Rossmann-like Domain"/>
    <property type="match status" value="1"/>
</dbReference>
<dbReference type="InterPro" id="IPR011669">
    <property type="entry name" value="DgcN-like"/>
</dbReference>
<evidence type="ECO:0000313" key="4">
    <source>
        <dbReference type="Proteomes" id="UP000319712"/>
    </source>
</evidence>
<gene>
    <name evidence="3" type="ORF">SAMN06264867_111118</name>
</gene>
<dbReference type="InterPro" id="IPR035402">
    <property type="entry name" value="DgcN-like_N"/>
</dbReference>
<protein>
    <submittedName>
        <fullName evidence="3">Uncharacterized conserved protein, NAD-dependent epimerase/dehydratase family</fullName>
    </submittedName>
</protein>
<dbReference type="SUPFAM" id="SSF52540">
    <property type="entry name" value="P-loop containing nucleoside triphosphate hydrolases"/>
    <property type="match status" value="1"/>
</dbReference>
<dbReference type="PANTHER" id="PTHR40690">
    <property type="entry name" value="GLL3100 PROTEIN"/>
    <property type="match status" value="1"/>
</dbReference>
<dbReference type="EMBL" id="FXTD01000011">
    <property type="protein sequence ID" value="SMO85294.1"/>
    <property type="molecule type" value="Genomic_DNA"/>
</dbReference>
<dbReference type="Pfam" id="PF07755">
    <property type="entry name" value="DUF1611"/>
    <property type="match status" value="1"/>
</dbReference>
<sequence length="360" mass="37930">MNLRDTFDIPVPTIVLAEGEFGSKGGKTANGIVTHSEVFDVRAVVDSGTAGQTPAEVLEKRDAPDVPIVECVEDALDIAPEAEALAIGVAPAGGQLPDAWVGDIEDALRAGCDVVSGLHYFLGDDEYWSRLADEHDARILDVRKPPGEDTLRVGDGSVDDIDADVVLTLGTDCAVGKRTTTFELYQAASEAGLDAGWVATGQTGIMVGAHEGVVVDRVPADFTGGVVEDMVKSVGAEHDLVFVEGQASLTHRAYSSVTLGVLHGAWPDAVVLADDPDRIRRTHFDRFRIDGVEKEADLVETLSDATIAGVSTWGDPETERDRHEYPVANVYDEGGAKELLGAVRDALEPEASTGTTGGGA</sequence>
<accession>A0A521EN34</accession>
<reference evidence="3 4" key="1">
    <citation type="submission" date="2017-05" db="EMBL/GenBank/DDBJ databases">
        <authorList>
            <person name="Varghese N."/>
            <person name="Submissions S."/>
        </authorList>
    </citation>
    <scope>NUCLEOTIDE SEQUENCE [LARGE SCALE GENOMIC DNA]</scope>
    <source>
        <strain evidence="3 4">DSM 19504</strain>
    </source>
</reference>
<dbReference type="OrthoDB" id="30617at2157"/>
<dbReference type="Gene3D" id="3.40.50.300">
    <property type="entry name" value="P-loop containing nucleotide triphosphate hydrolases"/>
    <property type="match status" value="1"/>
</dbReference>
<dbReference type="InterPro" id="IPR035086">
    <property type="entry name" value="DgcN-like_C"/>
</dbReference>
<organism evidence="3 4">
    <name type="scientific">Halorubrum cibi</name>
    <dbReference type="NCBI Taxonomy" id="413815"/>
    <lineage>
        <taxon>Archaea</taxon>
        <taxon>Methanobacteriati</taxon>
        <taxon>Methanobacteriota</taxon>
        <taxon>Stenosarchaea group</taxon>
        <taxon>Halobacteria</taxon>
        <taxon>Halobacteriales</taxon>
        <taxon>Haloferacaceae</taxon>
        <taxon>Halorubrum</taxon>
    </lineage>
</organism>
<dbReference type="PANTHER" id="PTHR40690:SF1">
    <property type="entry name" value="DUF1611 DOMAIN-CONTAINING PROTEIN"/>
    <property type="match status" value="1"/>
</dbReference>
<dbReference type="RefSeq" id="WP_142987562.1">
    <property type="nucleotide sequence ID" value="NZ_FXTD01000011.1"/>
</dbReference>
<proteinExistence type="predicted"/>
<evidence type="ECO:0000313" key="3">
    <source>
        <dbReference type="EMBL" id="SMO85294.1"/>
    </source>
</evidence>
<feature type="domain" description="D-glutamate N-acetyltransferase-like N-terminal" evidence="2">
    <location>
        <begin position="49"/>
        <end position="145"/>
    </location>
</feature>
<keyword evidence="4" id="KW-1185">Reference proteome</keyword>
<dbReference type="Proteomes" id="UP000319712">
    <property type="component" value="Unassembled WGS sequence"/>
</dbReference>
<dbReference type="InterPro" id="IPR027417">
    <property type="entry name" value="P-loop_NTPase"/>
</dbReference>